<feature type="compositionally biased region" description="Polar residues" evidence="1">
    <location>
        <begin position="12"/>
        <end position="22"/>
    </location>
</feature>
<evidence type="ECO:0000256" key="1">
    <source>
        <dbReference type="SAM" id="MobiDB-lite"/>
    </source>
</evidence>
<dbReference type="AlphaFoldDB" id="A0ABD1UQX2"/>
<dbReference type="Proteomes" id="UP001604336">
    <property type="component" value="Unassembled WGS sequence"/>
</dbReference>
<name>A0ABD1UQX2_9LAMI</name>
<evidence type="ECO:0000313" key="3">
    <source>
        <dbReference type="Proteomes" id="UP001604336"/>
    </source>
</evidence>
<reference evidence="3" key="1">
    <citation type="submission" date="2024-07" db="EMBL/GenBank/DDBJ databases">
        <title>Two chromosome-level genome assemblies of Korean endemic species Abeliophyllum distichum and Forsythia ovata (Oleaceae).</title>
        <authorList>
            <person name="Jang H."/>
        </authorList>
    </citation>
    <scope>NUCLEOTIDE SEQUENCE [LARGE SCALE GENOMIC DNA]</scope>
</reference>
<dbReference type="EMBL" id="JBFOLK010000003">
    <property type="protein sequence ID" value="KAL2526940.1"/>
    <property type="molecule type" value="Genomic_DNA"/>
</dbReference>
<proteinExistence type="predicted"/>
<accession>A0ABD1UQX2</accession>
<comment type="caution">
    <text evidence="2">The sequence shown here is derived from an EMBL/GenBank/DDBJ whole genome shotgun (WGS) entry which is preliminary data.</text>
</comment>
<sequence length="117" mass="12987">MDRHRPGFASFHSASPSSENHCQPPTFSILSSTTLEKHWICVTVCHVVLVYPRCQSVRSLGSMEPHADHRIYATKCRSSNLCASTVEIPLDPARLGAQIQRDLHLTAQIRFGFAASI</sequence>
<evidence type="ECO:0000313" key="2">
    <source>
        <dbReference type="EMBL" id="KAL2526940.1"/>
    </source>
</evidence>
<protein>
    <submittedName>
        <fullName evidence="2">Uncharacterized protein</fullName>
    </submittedName>
</protein>
<keyword evidence="3" id="KW-1185">Reference proteome</keyword>
<feature type="region of interest" description="Disordered" evidence="1">
    <location>
        <begin position="1"/>
        <end position="22"/>
    </location>
</feature>
<organism evidence="2 3">
    <name type="scientific">Abeliophyllum distichum</name>
    <dbReference type="NCBI Taxonomy" id="126358"/>
    <lineage>
        <taxon>Eukaryota</taxon>
        <taxon>Viridiplantae</taxon>
        <taxon>Streptophyta</taxon>
        <taxon>Embryophyta</taxon>
        <taxon>Tracheophyta</taxon>
        <taxon>Spermatophyta</taxon>
        <taxon>Magnoliopsida</taxon>
        <taxon>eudicotyledons</taxon>
        <taxon>Gunneridae</taxon>
        <taxon>Pentapetalae</taxon>
        <taxon>asterids</taxon>
        <taxon>lamiids</taxon>
        <taxon>Lamiales</taxon>
        <taxon>Oleaceae</taxon>
        <taxon>Forsythieae</taxon>
        <taxon>Abeliophyllum</taxon>
    </lineage>
</organism>
<gene>
    <name evidence="2" type="ORF">Adt_11994</name>
</gene>